<dbReference type="InterPro" id="IPR019949">
    <property type="entry name" value="CmoO-like"/>
</dbReference>
<dbReference type="SUPFAM" id="SSF51679">
    <property type="entry name" value="Bacterial luciferase-like"/>
    <property type="match status" value="1"/>
</dbReference>
<comment type="similarity">
    <text evidence="1">To bacterial alkanal monooxygenase alpha and beta chains.</text>
</comment>
<sequence length="357" mass="38986">MSIRVGILDQTPIYEGETPVEAFRHTIELAQRAEQLGFHRFWVSEHHDGQHVAGSSPEVLISHLLAHTKRIRLGSGGVMLQHYSPYKVAENFNVLAALGPGRIDLGIGRAPGGLPRSTQALQQGTQEAASLQEKIVQVRRYIHNEPFEDASHPFAGLSASPVSGNPAELYILGASADSAGMAAELGLPYVFSLFINSSTEVALEAIRVYRERFDRSRGQEPYAALAISLIAAESEQEAEQLASEHQLVKIHLESGKVLTVGSVEQAEEFGRQSNESYRVEVLEPSVIRGTKEKVGQALLKLQQDFDIQEIIVTTAARDFSKRVRSFELLHELLAAQGVPDFVQVSAHGAAKREAAIG</sequence>
<dbReference type="InterPro" id="IPR011251">
    <property type="entry name" value="Luciferase-like_dom"/>
</dbReference>
<evidence type="ECO:0000259" key="2">
    <source>
        <dbReference type="Pfam" id="PF00296"/>
    </source>
</evidence>
<dbReference type="EMBL" id="CP159992">
    <property type="protein sequence ID" value="XCP95613.1"/>
    <property type="molecule type" value="Genomic_DNA"/>
</dbReference>
<dbReference type="GO" id="GO:0016705">
    <property type="term" value="F:oxidoreductase activity, acting on paired donors, with incorporation or reduction of molecular oxygen"/>
    <property type="evidence" value="ECO:0007669"/>
    <property type="project" value="InterPro"/>
</dbReference>
<dbReference type="RefSeq" id="WP_342552632.1">
    <property type="nucleotide sequence ID" value="NZ_CP159992.1"/>
</dbReference>
<gene>
    <name evidence="3" type="ORF">ABXS70_02425</name>
</gene>
<accession>A0AAU8NF66</accession>
<dbReference type="InterPro" id="IPR036661">
    <property type="entry name" value="Luciferase-like_sf"/>
</dbReference>
<dbReference type="PANTHER" id="PTHR30137:SF19">
    <property type="entry name" value="LUCIFERASE-LIKE MONOOXYGENASE"/>
    <property type="match status" value="1"/>
</dbReference>
<feature type="domain" description="Luciferase-like" evidence="2">
    <location>
        <begin position="6"/>
        <end position="256"/>
    </location>
</feature>
<keyword evidence="3" id="KW-0560">Oxidoreductase</keyword>
<organism evidence="3">
    <name type="scientific">Paenibacillus sp. AN1007</name>
    <dbReference type="NCBI Taxonomy" id="3151385"/>
    <lineage>
        <taxon>Bacteria</taxon>
        <taxon>Bacillati</taxon>
        <taxon>Bacillota</taxon>
        <taxon>Bacilli</taxon>
        <taxon>Bacillales</taxon>
        <taxon>Paenibacillaceae</taxon>
        <taxon>Paenibacillus</taxon>
    </lineage>
</organism>
<dbReference type="Gene3D" id="3.20.20.30">
    <property type="entry name" value="Luciferase-like domain"/>
    <property type="match status" value="1"/>
</dbReference>
<dbReference type="FunFam" id="3.20.20.30:FF:000002">
    <property type="entry name" value="LLM class flavin-dependent oxidoreductase"/>
    <property type="match status" value="1"/>
</dbReference>
<dbReference type="AlphaFoldDB" id="A0AAU8NF66"/>
<reference evidence="3" key="1">
    <citation type="submission" date="2024-05" db="EMBL/GenBank/DDBJ databases">
        <title>Draft genome assemblies of 36 bacteria isolated from hibernating arctic ground squirrels.</title>
        <authorList>
            <person name="McKee H."/>
            <person name="Mullen L."/>
            <person name="Drown D.M."/>
            <person name="Duddleston K.N."/>
        </authorList>
    </citation>
    <scope>NUCLEOTIDE SEQUENCE</scope>
    <source>
        <strain evidence="3">AN1007</strain>
    </source>
</reference>
<dbReference type="PANTHER" id="PTHR30137">
    <property type="entry name" value="LUCIFERASE-LIKE MONOOXYGENASE"/>
    <property type="match status" value="1"/>
</dbReference>
<dbReference type="Pfam" id="PF00296">
    <property type="entry name" value="Bac_luciferase"/>
    <property type="match status" value="1"/>
</dbReference>
<dbReference type="GO" id="GO:0005829">
    <property type="term" value="C:cytosol"/>
    <property type="evidence" value="ECO:0007669"/>
    <property type="project" value="TreeGrafter"/>
</dbReference>
<dbReference type="NCBIfam" id="TIGR03558">
    <property type="entry name" value="oxido_grp_1"/>
    <property type="match status" value="1"/>
</dbReference>
<proteinExistence type="predicted"/>
<dbReference type="InterPro" id="IPR050766">
    <property type="entry name" value="Bact_Lucif_Oxidored"/>
</dbReference>
<dbReference type="EC" id="1.-.-.-" evidence="3"/>
<evidence type="ECO:0000313" key="3">
    <source>
        <dbReference type="EMBL" id="XCP95613.1"/>
    </source>
</evidence>
<protein>
    <submittedName>
        <fullName evidence="3">LLM class flavin-dependent oxidoreductase</fullName>
        <ecNumber evidence="3">1.-.-.-</ecNumber>
    </submittedName>
</protein>
<evidence type="ECO:0000256" key="1">
    <source>
        <dbReference type="ARBA" id="ARBA00007789"/>
    </source>
</evidence>
<name>A0AAU8NF66_9BACL</name>